<evidence type="ECO:0000313" key="7">
    <source>
        <dbReference type="EMBL" id="PZX64822.1"/>
    </source>
</evidence>
<name>A0A2W7TNT8_9BACT</name>
<dbReference type="CDD" id="cd10802">
    <property type="entry name" value="YdjC_TTHB029_like"/>
    <property type="match status" value="1"/>
</dbReference>
<keyword evidence="3" id="KW-0378">Hydrolase</keyword>
<evidence type="ECO:0000256" key="4">
    <source>
        <dbReference type="ARBA" id="ARBA00022842"/>
    </source>
</evidence>
<dbReference type="Pfam" id="PF04794">
    <property type="entry name" value="YdjC"/>
    <property type="match status" value="1"/>
</dbReference>
<dbReference type="InterPro" id="IPR006879">
    <property type="entry name" value="YdjC-like"/>
</dbReference>
<dbReference type="Gene3D" id="3.20.20.370">
    <property type="entry name" value="Glycoside hydrolase/deacetylase"/>
    <property type="match status" value="1"/>
</dbReference>
<dbReference type="SUPFAM" id="SSF88713">
    <property type="entry name" value="Glycoside hydrolase/deacetylase"/>
    <property type="match status" value="1"/>
</dbReference>
<protein>
    <recommendedName>
        <fullName evidence="9">ChbG/HpnK family deacetylase</fullName>
    </recommendedName>
</protein>
<keyword evidence="8" id="KW-1185">Reference proteome</keyword>
<comment type="cofactor">
    <cofactor evidence="1">
        <name>Mg(2+)</name>
        <dbReference type="ChEBI" id="CHEBI:18420"/>
    </cofactor>
</comment>
<evidence type="ECO:0000256" key="5">
    <source>
        <dbReference type="ARBA" id="ARBA00023277"/>
    </source>
</evidence>
<dbReference type="GO" id="GO:0005975">
    <property type="term" value="P:carbohydrate metabolic process"/>
    <property type="evidence" value="ECO:0007669"/>
    <property type="project" value="InterPro"/>
</dbReference>
<dbReference type="Proteomes" id="UP000249720">
    <property type="component" value="Unassembled WGS sequence"/>
</dbReference>
<dbReference type="PANTHER" id="PTHR31609">
    <property type="entry name" value="YDJC DEACETYLASE FAMILY MEMBER"/>
    <property type="match status" value="1"/>
</dbReference>
<comment type="caution">
    <text evidence="7">The sequence shown here is derived from an EMBL/GenBank/DDBJ whole genome shotgun (WGS) entry which is preliminary data.</text>
</comment>
<evidence type="ECO:0000256" key="6">
    <source>
        <dbReference type="SAM" id="SignalP"/>
    </source>
</evidence>
<keyword evidence="2" id="KW-0479">Metal-binding</keyword>
<evidence type="ECO:0000256" key="3">
    <source>
        <dbReference type="ARBA" id="ARBA00022801"/>
    </source>
</evidence>
<dbReference type="EMBL" id="QKZV01000002">
    <property type="protein sequence ID" value="PZX64822.1"/>
    <property type="molecule type" value="Genomic_DNA"/>
</dbReference>
<dbReference type="RefSeq" id="WP_111294012.1">
    <property type="nucleotide sequence ID" value="NZ_QKZV01000002.1"/>
</dbReference>
<gene>
    <name evidence="7" type="ORF">LX80_01024</name>
</gene>
<dbReference type="GO" id="GO:0016787">
    <property type="term" value="F:hydrolase activity"/>
    <property type="evidence" value="ECO:0007669"/>
    <property type="project" value="UniProtKB-KW"/>
</dbReference>
<sequence length="332" mass="36482">MKKILPLAFACLLVVLAKAADTTYAEKLGFPKGAKVVILHVDDAGMSHESNAGAITSLTKGVATSTSVMMPCAWVPEFVNFLKTHPQIDAGLHLTLTSEWKNYRWGPLSGKPTTPGLVDNEGCLWNSVADVVQHASATEVATEINAQLQRALNMGFTPTHVDTHMGTLLATPDFAKVYIQLGIQNHIPVMLPGGHATLIAQQMHAPSALIQQMQFLGKLLWNAGLPVLDDLYNESYDWVNPPNTLQNDSLLQTFRTNQYINALKSLEPGVTMVIMHCTANSPLFQYISDSGPTRRGDLLAMIDPRLKAFIKQNGIILTTWRELMERRSQLAQ</sequence>
<keyword evidence="4" id="KW-0460">Magnesium</keyword>
<evidence type="ECO:0000256" key="2">
    <source>
        <dbReference type="ARBA" id="ARBA00022723"/>
    </source>
</evidence>
<feature type="signal peptide" evidence="6">
    <location>
        <begin position="1"/>
        <end position="19"/>
    </location>
</feature>
<dbReference type="GO" id="GO:0019213">
    <property type="term" value="F:deacetylase activity"/>
    <property type="evidence" value="ECO:0007669"/>
    <property type="project" value="TreeGrafter"/>
</dbReference>
<proteinExistence type="predicted"/>
<evidence type="ECO:0000256" key="1">
    <source>
        <dbReference type="ARBA" id="ARBA00001946"/>
    </source>
</evidence>
<dbReference type="OrthoDB" id="9774177at2"/>
<accession>A0A2W7TNT8</accession>
<dbReference type="PANTHER" id="PTHR31609:SF1">
    <property type="entry name" value="CARBOHYDRATE DEACETYLASE"/>
    <property type="match status" value="1"/>
</dbReference>
<keyword evidence="5" id="KW-0119">Carbohydrate metabolism</keyword>
<evidence type="ECO:0000313" key="8">
    <source>
        <dbReference type="Proteomes" id="UP000249720"/>
    </source>
</evidence>
<dbReference type="AlphaFoldDB" id="A0A2W7TNT8"/>
<feature type="chain" id="PRO_5015845140" description="ChbG/HpnK family deacetylase" evidence="6">
    <location>
        <begin position="20"/>
        <end position="332"/>
    </location>
</feature>
<evidence type="ECO:0008006" key="9">
    <source>
        <dbReference type="Google" id="ProtNLM"/>
    </source>
</evidence>
<reference evidence="7 8" key="1">
    <citation type="submission" date="2018-06" db="EMBL/GenBank/DDBJ databases">
        <title>Genomic Encyclopedia of Archaeal and Bacterial Type Strains, Phase II (KMG-II): from individual species to whole genera.</title>
        <authorList>
            <person name="Goeker M."/>
        </authorList>
    </citation>
    <scope>NUCLEOTIDE SEQUENCE [LARGE SCALE GENOMIC DNA]</scope>
    <source>
        <strain evidence="7 8">DSM 23241</strain>
    </source>
</reference>
<organism evidence="7 8">
    <name type="scientific">Hydrotalea sandarakina</name>
    <dbReference type="NCBI Taxonomy" id="1004304"/>
    <lineage>
        <taxon>Bacteria</taxon>
        <taxon>Pseudomonadati</taxon>
        <taxon>Bacteroidota</taxon>
        <taxon>Chitinophagia</taxon>
        <taxon>Chitinophagales</taxon>
        <taxon>Chitinophagaceae</taxon>
        <taxon>Hydrotalea</taxon>
    </lineage>
</organism>
<dbReference type="InterPro" id="IPR011330">
    <property type="entry name" value="Glyco_hydro/deAcase_b/a-brl"/>
</dbReference>
<dbReference type="GO" id="GO:0046872">
    <property type="term" value="F:metal ion binding"/>
    <property type="evidence" value="ECO:0007669"/>
    <property type="project" value="UniProtKB-KW"/>
</dbReference>
<keyword evidence="6" id="KW-0732">Signal</keyword>